<proteinExistence type="predicted"/>
<evidence type="ECO:0000256" key="2">
    <source>
        <dbReference type="ARBA" id="ARBA00022833"/>
    </source>
</evidence>
<accession>A0A9P7YIY6</accession>
<dbReference type="GO" id="GO:0008270">
    <property type="term" value="F:zinc ion binding"/>
    <property type="evidence" value="ECO:0007669"/>
    <property type="project" value="InterPro"/>
</dbReference>
<keyword evidence="4" id="KW-0804">Transcription</keyword>
<feature type="domain" description="Zn(2)-C6 fungal-type" evidence="6">
    <location>
        <begin position="8"/>
        <end position="38"/>
    </location>
</feature>
<dbReference type="Gene3D" id="4.10.240.10">
    <property type="entry name" value="Zn(2)-C6 fungal-type DNA-binding domain"/>
    <property type="match status" value="1"/>
</dbReference>
<dbReference type="AlphaFoldDB" id="A0A9P7YIY6"/>
<dbReference type="CDD" id="cd00067">
    <property type="entry name" value="GAL4"/>
    <property type="match status" value="1"/>
</dbReference>
<organism evidence="7 8">
    <name type="scientific">Amylocarpus encephaloides</name>
    <dbReference type="NCBI Taxonomy" id="45428"/>
    <lineage>
        <taxon>Eukaryota</taxon>
        <taxon>Fungi</taxon>
        <taxon>Dikarya</taxon>
        <taxon>Ascomycota</taxon>
        <taxon>Pezizomycotina</taxon>
        <taxon>Leotiomycetes</taxon>
        <taxon>Helotiales</taxon>
        <taxon>Helotiales incertae sedis</taxon>
        <taxon>Amylocarpus</taxon>
    </lineage>
</organism>
<dbReference type="PANTHER" id="PTHR47660:SF3">
    <property type="entry name" value="FINGER DOMAIN PROTEIN, PUTATIVE (AFU_ORTHOLOGUE AFUA_4G03310)-RELATED"/>
    <property type="match status" value="1"/>
</dbReference>
<keyword evidence="3" id="KW-0805">Transcription regulation</keyword>
<evidence type="ECO:0000256" key="5">
    <source>
        <dbReference type="ARBA" id="ARBA00023242"/>
    </source>
</evidence>
<evidence type="ECO:0000256" key="3">
    <source>
        <dbReference type="ARBA" id="ARBA00023015"/>
    </source>
</evidence>
<dbReference type="PANTHER" id="PTHR47660">
    <property type="entry name" value="TRANSCRIPTION FACTOR WITH C2H2 AND ZN(2)-CYS(6) DNA BINDING DOMAIN (EUROFUNG)-RELATED-RELATED"/>
    <property type="match status" value="1"/>
</dbReference>
<keyword evidence="2" id="KW-0862">Zinc</keyword>
<comment type="caution">
    <text evidence="7">The sequence shown here is derived from an EMBL/GenBank/DDBJ whole genome shotgun (WGS) entry which is preliminary data.</text>
</comment>
<protein>
    <recommendedName>
        <fullName evidence="6">Zn(2)-C6 fungal-type domain-containing protein</fullName>
    </recommendedName>
</protein>
<keyword evidence="8" id="KW-1185">Reference proteome</keyword>
<evidence type="ECO:0000256" key="4">
    <source>
        <dbReference type="ARBA" id="ARBA00023163"/>
    </source>
</evidence>
<keyword evidence="1" id="KW-0479">Metal-binding</keyword>
<dbReference type="EMBL" id="MU251477">
    <property type="protein sequence ID" value="KAG9234047.1"/>
    <property type="molecule type" value="Genomic_DNA"/>
</dbReference>
<evidence type="ECO:0000256" key="1">
    <source>
        <dbReference type="ARBA" id="ARBA00022723"/>
    </source>
</evidence>
<dbReference type="OrthoDB" id="4216928at2759"/>
<dbReference type="PROSITE" id="PS50048">
    <property type="entry name" value="ZN2_CY6_FUNGAL_2"/>
    <property type="match status" value="1"/>
</dbReference>
<dbReference type="SUPFAM" id="SSF57701">
    <property type="entry name" value="Zn2/Cys6 DNA-binding domain"/>
    <property type="match status" value="1"/>
</dbReference>
<evidence type="ECO:0000259" key="6">
    <source>
        <dbReference type="PROSITE" id="PS50048"/>
    </source>
</evidence>
<evidence type="ECO:0000313" key="8">
    <source>
        <dbReference type="Proteomes" id="UP000824998"/>
    </source>
</evidence>
<name>A0A9P7YIY6_9HELO</name>
<dbReference type="InterPro" id="IPR036864">
    <property type="entry name" value="Zn2-C6_fun-type_DNA-bd_sf"/>
</dbReference>
<dbReference type="Proteomes" id="UP000824998">
    <property type="component" value="Unassembled WGS sequence"/>
</dbReference>
<dbReference type="GO" id="GO:0000981">
    <property type="term" value="F:DNA-binding transcription factor activity, RNA polymerase II-specific"/>
    <property type="evidence" value="ECO:0007669"/>
    <property type="project" value="InterPro"/>
</dbReference>
<keyword evidence="5" id="KW-0539">Nucleus</keyword>
<sequence length="395" mass="44922">MAPPYRRSCLTCVKAKRRCEFSSGPCKRCTNKNLSCSLNRMDHHENAPPSDYATDDDIREAQWLATLTRGQNLDLDIQWPEFDQNIVPGEPPTDQTIDVDNIFTTTAEPPKNDTQSPSCIFYERVTYVSRQFRTYPAMFVKRGQNPFIHRFLYEQNTPLAISDAMSCCALYEGKNECNELLVFNDLSSKARNLVARNGFSMTTSDLLASTQALLLYQILRLFDGDIRLRAEAENAEPVMMAWAERLLGFSKQLPAIPEDGSSLDMEITTSWREWVCAESCRRTVLTCYMLQGIYSFLKFGYDNVAAQIYKLSFTAQARIWNAPSQYVWDEAIKKYKHFQVTIKQWDAAMEGAENDDLEELGIIILASMKGVNVCSWVGKANLGRWGLAKKCITGD</sequence>
<gene>
    <name evidence="7" type="ORF">BJ875DRAFT_377291</name>
</gene>
<evidence type="ECO:0000313" key="7">
    <source>
        <dbReference type="EMBL" id="KAG9234047.1"/>
    </source>
</evidence>
<dbReference type="InterPro" id="IPR001138">
    <property type="entry name" value="Zn2Cys6_DnaBD"/>
</dbReference>
<reference evidence="7" key="1">
    <citation type="journal article" date="2021" name="IMA Fungus">
        <title>Genomic characterization of three marine fungi, including Emericellopsis atlantica sp. nov. with signatures of a generalist lifestyle and marine biomass degradation.</title>
        <authorList>
            <person name="Hagestad O.C."/>
            <person name="Hou L."/>
            <person name="Andersen J.H."/>
            <person name="Hansen E.H."/>
            <person name="Altermark B."/>
            <person name="Li C."/>
            <person name="Kuhnert E."/>
            <person name="Cox R.J."/>
            <person name="Crous P.W."/>
            <person name="Spatafora J.W."/>
            <person name="Lail K."/>
            <person name="Amirebrahimi M."/>
            <person name="Lipzen A."/>
            <person name="Pangilinan J."/>
            <person name="Andreopoulos W."/>
            <person name="Hayes R.D."/>
            <person name="Ng V."/>
            <person name="Grigoriev I.V."/>
            <person name="Jackson S.A."/>
            <person name="Sutton T.D.S."/>
            <person name="Dobson A.D.W."/>
            <person name="Rama T."/>
        </authorList>
    </citation>
    <scope>NUCLEOTIDE SEQUENCE</scope>
    <source>
        <strain evidence="7">TRa018bII</strain>
    </source>
</reference>